<feature type="domain" description="Rap-GAP" evidence="5">
    <location>
        <begin position="1833"/>
        <end position="2060"/>
    </location>
</feature>
<dbReference type="SUPFAM" id="SSF111347">
    <property type="entry name" value="Rap/Ran-GAP"/>
    <property type="match status" value="1"/>
</dbReference>
<evidence type="ECO:0000256" key="1">
    <source>
        <dbReference type="ARBA" id="ARBA00022468"/>
    </source>
</evidence>
<feature type="region of interest" description="Disordered" evidence="4">
    <location>
        <begin position="1140"/>
        <end position="1175"/>
    </location>
</feature>
<dbReference type="Proteomes" id="UP001150062">
    <property type="component" value="Unassembled WGS sequence"/>
</dbReference>
<gene>
    <name evidence="6" type="ORF">M0813_15242</name>
</gene>
<feature type="compositionally biased region" description="Basic and acidic residues" evidence="4">
    <location>
        <begin position="1347"/>
        <end position="1356"/>
    </location>
</feature>
<keyword evidence="3" id="KW-0175">Coiled coil</keyword>
<dbReference type="Gene3D" id="3.40.50.11210">
    <property type="entry name" value="Rap/Ran-GAP"/>
    <property type="match status" value="1"/>
</dbReference>
<dbReference type="PROSITE" id="PS50085">
    <property type="entry name" value="RAPGAP"/>
    <property type="match status" value="1"/>
</dbReference>
<feature type="compositionally biased region" description="Low complexity" evidence="4">
    <location>
        <begin position="1296"/>
        <end position="1308"/>
    </location>
</feature>
<dbReference type="PANTHER" id="PTHR10063:SF11">
    <property type="entry name" value="RHO GTPASE-ACTIVATING PROTEIN CG5521-RELATED"/>
    <property type="match status" value="1"/>
</dbReference>
<name>A0ABQ8Z3D6_9EUKA</name>
<evidence type="ECO:0000313" key="7">
    <source>
        <dbReference type="Proteomes" id="UP001150062"/>
    </source>
</evidence>
<feature type="coiled-coil region" evidence="3">
    <location>
        <begin position="784"/>
        <end position="813"/>
    </location>
</feature>
<reference evidence="6" key="1">
    <citation type="submission" date="2022-08" db="EMBL/GenBank/DDBJ databases">
        <title>Novel sulfate-reducing endosymbionts in the free-living metamonad Anaeramoeba.</title>
        <authorList>
            <person name="Jerlstrom-Hultqvist J."/>
            <person name="Cepicka I."/>
            <person name="Gallot-Lavallee L."/>
            <person name="Salas-Leiva D."/>
            <person name="Curtis B.A."/>
            <person name="Zahonova K."/>
            <person name="Pipaliya S."/>
            <person name="Dacks J."/>
            <person name="Roger A.J."/>
        </authorList>
    </citation>
    <scope>NUCLEOTIDE SEQUENCE</scope>
    <source>
        <strain evidence="6">Schooner1</strain>
    </source>
</reference>
<keyword evidence="2" id="KW-0597">Phosphoprotein</keyword>
<feature type="region of interest" description="Disordered" evidence="4">
    <location>
        <begin position="877"/>
        <end position="911"/>
    </location>
</feature>
<feature type="compositionally biased region" description="Basic and acidic residues" evidence="4">
    <location>
        <begin position="1148"/>
        <end position="1159"/>
    </location>
</feature>
<keyword evidence="1" id="KW-0343">GTPase activation</keyword>
<dbReference type="InterPro" id="IPR000331">
    <property type="entry name" value="Rap/Ran_GAP_dom"/>
</dbReference>
<feature type="compositionally biased region" description="Basic and acidic residues" evidence="4">
    <location>
        <begin position="1546"/>
        <end position="1614"/>
    </location>
</feature>
<protein>
    <submittedName>
        <fullName evidence="6">Rho gtpase-activating protein</fullName>
    </submittedName>
</protein>
<accession>A0ABQ8Z3D6</accession>
<dbReference type="Pfam" id="PF20412">
    <property type="entry name" value="RALGAPB_N"/>
    <property type="match status" value="1"/>
</dbReference>
<dbReference type="InterPro" id="IPR027107">
    <property type="entry name" value="Tuberin/Ral-act_asu"/>
</dbReference>
<comment type="caution">
    <text evidence="6">The sequence shown here is derived from an EMBL/GenBank/DDBJ whole genome shotgun (WGS) entry which is preliminary data.</text>
</comment>
<evidence type="ECO:0000313" key="6">
    <source>
        <dbReference type="EMBL" id="KAJ6251230.1"/>
    </source>
</evidence>
<feature type="compositionally biased region" description="Basic residues" evidence="4">
    <location>
        <begin position="899"/>
        <end position="911"/>
    </location>
</feature>
<evidence type="ECO:0000259" key="5">
    <source>
        <dbReference type="PROSITE" id="PS50085"/>
    </source>
</evidence>
<feature type="region of interest" description="Disordered" evidence="4">
    <location>
        <begin position="1342"/>
        <end position="1365"/>
    </location>
</feature>
<keyword evidence="7" id="KW-1185">Reference proteome</keyword>
<evidence type="ECO:0000256" key="2">
    <source>
        <dbReference type="ARBA" id="ARBA00022553"/>
    </source>
</evidence>
<dbReference type="PANTHER" id="PTHR10063">
    <property type="entry name" value="TUBERIN"/>
    <property type="match status" value="1"/>
</dbReference>
<feature type="compositionally biased region" description="Basic residues" evidence="4">
    <location>
        <begin position="1309"/>
        <end position="1325"/>
    </location>
</feature>
<evidence type="ECO:0000256" key="4">
    <source>
        <dbReference type="SAM" id="MobiDB-lite"/>
    </source>
</evidence>
<dbReference type="InterPro" id="IPR035974">
    <property type="entry name" value="Rap/Ran-GAP_sf"/>
</dbReference>
<feature type="region of interest" description="Disordered" evidence="4">
    <location>
        <begin position="1288"/>
        <end position="1326"/>
    </location>
</feature>
<sequence>MTMTDKETKQSIKKLDLFLDKTKKGIKRLKAFMDYLEMTCSVFEQEQKVFTKYPTIVYSLLIDNFYGFKRGIVSQSIAKPPNFSNSQLLFILLEKLLISLKDLIQKKWQKRSCVQLIEYLTSLEQKQFLRTKGIEILLIFTDILSENCDEKMKTLLQSTICFDTFAEDLKPFPILFLHSPNRKKISNVSQKERTKNTNQERVDSFHALLEFIKKKTGNKQFWIEILKNFFLTTLYPIVCINIGVLENEEIGFRMDCPQLLHLEVINFILYCIEDPDYSIIIYQDSQMMDIVFEIFSQTFHLPQNYEHLKIKIIDIVEKWLIERPHALDYISQHLVTSIITLMKTLFDVKIDLLTYQTTIKKWKRIIKIFQVLAFQKTTFLSRKTWDSFFEFSFEIISSVLNQKNLKNQRDGIYHFAGDIINIFLNIWIASQSTNRYHWDLFKKLFFKVKEWSPVLIQWKRSLLLYTLKIHHFLFDLQNPLIDEIKYQQYLHFFGDYKYFEFDKDERNHNLYKDIPKEKNIIPKKTKFELELKYQPIKTNYYITKKNALYFWKNLFHLFEKCNLIKDSNVYSYSISAYLEILNLLYFIKKKISKKIKDNKFPILKLFNPIFFGGCQRKGKYYLGRNLSYLGICTLFCRSNKQIPTNLLSKFYYVLIKGLKHNDQQITKIIYRYSSRIFGYCLTGSNSLINSYITNVIRYFDPVAEYDLNTPITFYPFTIVSSLICHQDEFKKNYDFNPLVSANSQDLKSFSQFKKTLEKGISINKQTINKPTMKQNTDLNTNKIKQVVTKELENNKEKNNNEKKNKKINNNNTELIESLRIENSNFRNTFSKILYNFLNNSHRKLTKIKTSNNSNHNLKNFLDCYFFDIENNKKNNNSVTITKNNSNDPNNKDKKVTTPQKKKKNRKKKLKTNQKVITRKIHNYGTWLYTIICMVELNSNQPNIEIINQGIDLFISNLNSTNETISKNASLNLICLINCSDLINKYDGFIIPNLITELSKILIFKIENEHNVSKDISMNSFNNTDKIPTKKMPITINYILNCYFHLVMTNKQLVLNQEINSILFKTLTKLIFFEKELNNMTFDPNYSFNILNFDGNQFQKSKKNKKENQEHNFKRKQENENFEISETFDLTELTETNLFIDNTQQTHDQNQDIEKNDRLSYTKMPSPKKDKSPSFNISPLSSLASLTSSSTSSLTHSSTSLLNNNVMLSPKPIKKMSSYDKLFKKNNTVIDKQNHLCKGEIFILYLIRYWNNFPLNDDPELNNSFVDELDDLPSNLITEKKQFLKKVQSSQKSIQHNNINKNNRTNNKNSKVKIHTNKKNINKKQLAKNVDDYDVNLSKRKMVLNGRENSKKFQNHESRRKKKASDDLDINWSLSRNRRKLSIYEKRKKIIEKTKKNMTKVQSLNGVVLNKNNLISHQKKKSITKTISVENMGGYKNNKPKYNQNKNRFNYNQNNNRELQNEQTIDFNQYSKTFTYENTVITIYQLPNTKNKSIIKIRIIFRDITGKFVWDAEVLEDFTKQPLDNKTSIIIKESGKLGKNISIKREITNNEKNEKHEKNTTNKTKYEKNEKLEKNEKHEKYEKNQKYEKNEKNKKYEKNEKHEKNQKHEKNDLKTTRKYGQIPRYIKNENNKKVDKLDELISYINEKNDIIEKEKKEQKLKNDDNIYNELFKKISSKEFKENFFTTNTQQPPQKNANNLFNLRRNTKKKSNQKKKIQNNINLKEQIKILKQKDLENEHYQKRNILKDKISNSISLFFKDEKKNNSGHFTISKNNQQNNNLVEKNKMKLHKKNKKKQKDFLLNSRLLLSQLGLIPLNKQGLLKPIQNNEELNLTLHKLDLIQNKRLFSIPIIFIPRNNTNRNKILINNKESPKFKDFISSLGWEVDTNIYYQKNKKKNIIKNLGLPNKITYYSNYNMEIFFQIITRIKNHKFLKNQLHKQKLINNSSIIIYWCENDQQFDIKRFLKQIEVNLQKSQDYLCFGIYPLENGLYRITTHSKNGAIPMLPLLDGMIVDQRILPFLIRHVLLVHFYSKKFDFFKMKNRFSKRLKLLNDINTDFSYQLPFEKYMKNIFVGNKKNQVNLKKFKNFYRK</sequence>
<evidence type="ECO:0000256" key="3">
    <source>
        <dbReference type="SAM" id="Coils"/>
    </source>
</evidence>
<organism evidence="6 7">
    <name type="scientific">Anaeramoeba flamelloides</name>
    <dbReference type="NCBI Taxonomy" id="1746091"/>
    <lineage>
        <taxon>Eukaryota</taxon>
        <taxon>Metamonada</taxon>
        <taxon>Anaeramoebidae</taxon>
        <taxon>Anaeramoeba</taxon>
    </lineage>
</organism>
<dbReference type="EMBL" id="JAOAOG010000066">
    <property type="protein sequence ID" value="KAJ6251230.1"/>
    <property type="molecule type" value="Genomic_DNA"/>
</dbReference>
<dbReference type="InterPro" id="IPR046859">
    <property type="entry name" value="RGPA/RALGAPB_N"/>
</dbReference>
<proteinExistence type="predicted"/>
<feature type="region of interest" description="Disordered" evidence="4">
    <location>
        <begin position="1546"/>
        <end position="1616"/>
    </location>
</feature>